<reference evidence="1 2" key="1">
    <citation type="submission" date="2019-03" db="EMBL/GenBank/DDBJ databases">
        <title>Genomic Encyclopedia of Type Strains, Phase IV (KMG-IV): sequencing the most valuable type-strain genomes for metagenomic binning, comparative biology and taxonomic classification.</title>
        <authorList>
            <person name="Goeker M."/>
        </authorList>
    </citation>
    <scope>NUCLEOTIDE SEQUENCE [LARGE SCALE GENOMIC DNA]</scope>
    <source>
        <strain evidence="1 2">DSM 11603</strain>
    </source>
</reference>
<sequence length="70" mass="7216">MGLVGLVGLVLALFVADAIMAGDGKRTLKFGAGLAVCAVLAIALGDPPRLSSSSDCYVEWDMRASRTVCD</sequence>
<keyword evidence="2" id="KW-1185">Reference proteome</keyword>
<gene>
    <name evidence="1" type="ORF">DES43_105202</name>
</gene>
<dbReference type="EMBL" id="SNZF01000005">
    <property type="protein sequence ID" value="TDR36535.1"/>
    <property type="molecule type" value="Genomic_DNA"/>
</dbReference>
<comment type="caution">
    <text evidence="1">The sequence shown here is derived from an EMBL/GenBank/DDBJ whole genome shotgun (WGS) entry which is preliminary data.</text>
</comment>
<accession>A0A4R6YIA2</accession>
<evidence type="ECO:0000313" key="1">
    <source>
        <dbReference type="EMBL" id="TDR36535.1"/>
    </source>
</evidence>
<evidence type="ECO:0000313" key="2">
    <source>
        <dbReference type="Proteomes" id="UP000294958"/>
    </source>
</evidence>
<organism evidence="1 2">
    <name type="scientific">Aquamicrobium defluvii</name>
    <dbReference type="NCBI Taxonomy" id="69279"/>
    <lineage>
        <taxon>Bacteria</taxon>
        <taxon>Pseudomonadati</taxon>
        <taxon>Pseudomonadota</taxon>
        <taxon>Alphaproteobacteria</taxon>
        <taxon>Hyphomicrobiales</taxon>
        <taxon>Phyllobacteriaceae</taxon>
        <taxon>Aquamicrobium</taxon>
    </lineage>
</organism>
<proteinExistence type="predicted"/>
<dbReference type="Proteomes" id="UP000294958">
    <property type="component" value="Unassembled WGS sequence"/>
</dbReference>
<dbReference type="AlphaFoldDB" id="A0A4R6YIA2"/>
<name>A0A4R6YIA2_9HYPH</name>
<protein>
    <submittedName>
        <fullName evidence="1">Uncharacterized protein</fullName>
    </submittedName>
</protein>